<evidence type="ECO:0000313" key="14">
    <source>
        <dbReference type="EMBL" id="KAG6381699.1"/>
    </source>
</evidence>
<keyword evidence="10 12" id="KW-0472">Membrane</keyword>
<keyword evidence="9 12" id="KW-0496">Mitochondrion</keyword>
<protein>
    <recommendedName>
        <fullName evidence="4 12">Cytochrome c oxidase subunit 9, mitochondrial</fullName>
    </recommendedName>
    <alternativeName>
        <fullName evidence="11 12">Cytochrome c oxidase polypeptide VIIA</fullName>
    </alternativeName>
</protein>
<comment type="caution">
    <text evidence="14">The sequence shown here is derived from an EMBL/GenBank/DDBJ whole genome shotgun (WGS) entry which is preliminary data.</text>
</comment>
<evidence type="ECO:0000256" key="4">
    <source>
        <dbReference type="ARBA" id="ARBA00016081"/>
    </source>
</evidence>
<gene>
    <name evidence="14" type="ORF">JVT61DRAFT_300</name>
</gene>
<dbReference type="GO" id="GO:0006123">
    <property type="term" value="P:mitochondrial electron transport, cytochrome c to oxygen"/>
    <property type="evidence" value="ECO:0007669"/>
    <property type="project" value="InterPro"/>
</dbReference>
<dbReference type="CDD" id="cd22888">
    <property type="entry name" value="CcO_VIIa_fungal"/>
    <property type="match status" value="1"/>
</dbReference>
<evidence type="ECO:0000256" key="7">
    <source>
        <dbReference type="ARBA" id="ARBA00022989"/>
    </source>
</evidence>
<evidence type="ECO:0000256" key="2">
    <source>
        <dbReference type="ARBA" id="ARBA00004673"/>
    </source>
</evidence>
<comment type="function">
    <text evidence="12">Component of the cytochrome c oxidase, the last enzyme in the mitochondrial electron transport chain which drives oxidative phosphorylation.</text>
</comment>
<keyword evidence="7 13" id="KW-1133">Transmembrane helix</keyword>
<comment type="subcellular location">
    <subcellularLocation>
        <location evidence="1">Mitochondrion inner membrane</location>
        <topology evidence="1">Single-pass membrane protein</topology>
    </subcellularLocation>
</comment>
<evidence type="ECO:0000256" key="13">
    <source>
        <dbReference type="SAM" id="Phobius"/>
    </source>
</evidence>
<evidence type="ECO:0000256" key="11">
    <source>
        <dbReference type="ARBA" id="ARBA00031091"/>
    </source>
</evidence>
<keyword evidence="6 12" id="KW-0999">Mitochondrion inner membrane</keyword>
<comment type="pathway">
    <text evidence="2 12">Energy metabolism; oxidative phosphorylation.</text>
</comment>
<dbReference type="GO" id="GO:0016491">
    <property type="term" value="F:oxidoreductase activity"/>
    <property type="evidence" value="ECO:0007669"/>
    <property type="project" value="UniProtKB-KW"/>
</dbReference>
<dbReference type="OrthoDB" id="2317211at2759"/>
<name>A0A8I2YY93_9AGAM</name>
<dbReference type="Proteomes" id="UP000683000">
    <property type="component" value="Unassembled WGS sequence"/>
</dbReference>
<reference evidence="14" key="1">
    <citation type="submission" date="2021-03" db="EMBL/GenBank/DDBJ databases">
        <title>Evolutionary innovations through gain and loss of genes in the ectomycorrhizal Boletales.</title>
        <authorList>
            <person name="Wu G."/>
            <person name="Miyauchi S."/>
            <person name="Morin E."/>
            <person name="Yang Z.-L."/>
            <person name="Xu J."/>
            <person name="Martin F.M."/>
        </authorList>
    </citation>
    <scope>NUCLEOTIDE SEQUENCE</scope>
    <source>
        <strain evidence="14">BR01</strain>
    </source>
</reference>
<comment type="similarity">
    <text evidence="3 12">Belongs to the fungal cytochrome c oxidase subunit 7a family.</text>
</comment>
<evidence type="ECO:0000256" key="10">
    <source>
        <dbReference type="ARBA" id="ARBA00023136"/>
    </source>
</evidence>
<accession>A0A8I2YY93</accession>
<dbReference type="GO" id="GO:0005743">
    <property type="term" value="C:mitochondrial inner membrane"/>
    <property type="evidence" value="ECO:0007669"/>
    <property type="project" value="UniProtKB-SubCell"/>
</dbReference>
<dbReference type="GO" id="GO:0004129">
    <property type="term" value="F:cytochrome-c oxidase activity"/>
    <property type="evidence" value="ECO:0007669"/>
    <property type="project" value="TreeGrafter"/>
</dbReference>
<keyword evidence="8 12" id="KW-0560">Oxidoreductase</keyword>
<organism evidence="14 15">
    <name type="scientific">Boletus reticuloceps</name>
    <dbReference type="NCBI Taxonomy" id="495285"/>
    <lineage>
        <taxon>Eukaryota</taxon>
        <taxon>Fungi</taxon>
        <taxon>Dikarya</taxon>
        <taxon>Basidiomycota</taxon>
        <taxon>Agaricomycotina</taxon>
        <taxon>Agaricomycetes</taxon>
        <taxon>Agaricomycetidae</taxon>
        <taxon>Boletales</taxon>
        <taxon>Boletineae</taxon>
        <taxon>Boletaceae</taxon>
        <taxon>Boletoideae</taxon>
        <taxon>Boletus</taxon>
    </lineage>
</organism>
<keyword evidence="15" id="KW-1185">Reference proteome</keyword>
<dbReference type="InterPro" id="IPR014368">
    <property type="entry name" value="Cyt_c_oxidase_su7a_fun"/>
</dbReference>
<dbReference type="PANTHER" id="PTHR28264">
    <property type="entry name" value="CYTOCHROME C OXIDASE SUBUNIT 7A"/>
    <property type="match status" value="1"/>
</dbReference>
<dbReference type="EMBL" id="JAGFBS010000001">
    <property type="protein sequence ID" value="KAG6381699.1"/>
    <property type="molecule type" value="Genomic_DNA"/>
</dbReference>
<proteinExistence type="inferred from homology"/>
<evidence type="ECO:0000256" key="9">
    <source>
        <dbReference type="ARBA" id="ARBA00023128"/>
    </source>
</evidence>
<feature type="transmembrane region" description="Helical" evidence="13">
    <location>
        <begin position="18"/>
        <end position="36"/>
    </location>
</feature>
<evidence type="ECO:0000256" key="8">
    <source>
        <dbReference type="ARBA" id="ARBA00023002"/>
    </source>
</evidence>
<dbReference type="UniPathway" id="UPA00705"/>
<evidence type="ECO:0000256" key="12">
    <source>
        <dbReference type="PIRNR" id="PIRNR000283"/>
    </source>
</evidence>
<keyword evidence="5 13" id="KW-0812">Transmembrane</keyword>
<evidence type="ECO:0000256" key="5">
    <source>
        <dbReference type="ARBA" id="ARBA00022692"/>
    </source>
</evidence>
<evidence type="ECO:0000256" key="6">
    <source>
        <dbReference type="ARBA" id="ARBA00022792"/>
    </source>
</evidence>
<evidence type="ECO:0000256" key="1">
    <source>
        <dbReference type="ARBA" id="ARBA00004434"/>
    </source>
</evidence>
<dbReference type="AlphaFoldDB" id="A0A8I2YY93"/>
<sequence length="61" mass="6952">MPIAPITGRLRKGLWRDISVALGLGVGAGYVFWYGYHLKAVQRREEYYLKIEQERAQGQAA</sequence>
<dbReference type="PIRSF" id="PIRSF000283">
    <property type="entry name" value="COX9"/>
    <property type="match status" value="1"/>
</dbReference>
<evidence type="ECO:0000313" key="15">
    <source>
        <dbReference type="Proteomes" id="UP000683000"/>
    </source>
</evidence>
<dbReference type="PANTHER" id="PTHR28264:SF1">
    <property type="entry name" value="CYTOCHROME C OXIDASE SUBUNIT 6C"/>
    <property type="match status" value="1"/>
</dbReference>
<evidence type="ECO:0000256" key="3">
    <source>
        <dbReference type="ARBA" id="ARBA00008862"/>
    </source>
</evidence>